<keyword evidence="2" id="KW-1185">Reference proteome</keyword>
<sequence length="60" mass="6687">ILSNEEKGVRLEGVAGTDLRLFLAHCYPNTQATFTAAEMWTLLLLAKRFGCRLVFDKVSA</sequence>
<accession>A0AAV5W175</accession>
<evidence type="ECO:0000313" key="1">
    <source>
        <dbReference type="EMBL" id="GMT25338.1"/>
    </source>
</evidence>
<comment type="caution">
    <text evidence="1">The sequence shown here is derived from an EMBL/GenBank/DDBJ whole genome shotgun (WGS) entry which is preliminary data.</text>
</comment>
<dbReference type="EMBL" id="BTSY01000004">
    <property type="protein sequence ID" value="GMT25338.1"/>
    <property type="molecule type" value="Genomic_DNA"/>
</dbReference>
<evidence type="ECO:0000313" key="2">
    <source>
        <dbReference type="Proteomes" id="UP001432322"/>
    </source>
</evidence>
<protein>
    <recommendedName>
        <fullName evidence="3">BTB domain-containing protein</fullName>
    </recommendedName>
</protein>
<dbReference type="AlphaFoldDB" id="A0AAV5W175"/>
<proteinExistence type="predicted"/>
<feature type="non-terminal residue" evidence="1">
    <location>
        <position position="1"/>
    </location>
</feature>
<organism evidence="1 2">
    <name type="scientific">Pristionchus fissidentatus</name>
    <dbReference type="NCBI Taxonomy" id="1538716"/>
    <lineage>
        <taxon>Eukaryota</taxon>
        <taxon>Metazoa</taxon>
        <taxon>Ecdysozoa</taxon>
        <taxon>Nematoda</taxon>
        <taxon>Chromadorea</taxon>
        <taxon>Rhabditida</taxon>
        <taxon>Rhabditina</taxon>
        <taxon>Diplogasteromorpha</taxon>
        <taxon>Diplogasteroidea</taxon>
        <taxon>Neodiplogasteridae</taxon>
        <taxon>Pristionchus</taxon>
    </lineage>
</organism>
<reference evidence="1" key="1">
    <citation type="submission" date="2023-10" db="EMBL/GenBank/DDBJ databases">
        <title>Genome assembly of Pristionchus species.</title>
        <authorList>
            <person name="Yoshida K."/>
            <person name="Sommer R.J."/>
        </authorList>
    </citation>
    <scope>NUCLEOTIDE SEQUENCE</scope>
    <source>
        <strain evidence="1">RS5133</strain>
    </source>
</reference>
<name>A0AAV5W175_9BILA</name>
<dbReference type="Proteomes" id="UP001432322">
    <property type="component" value="Unassembled WGS sequence"/>
</dbReference>
<evidence type="ECO:0008006" key="3">
    <source>
        <dbReference type="Google" id="ProtNLM"/>
    </source>
</evidence>
<gene>
    <name evidence="1" type="ORF">PFISCL1PPCAC_16635</name>
</gene>